<dbReference type="PIRSF" id="PIRSF002744">
    <property type="entry name" value="Pur-cyt_permease"/>
    <property type="match status" value="1"/>
</dbReference>
<evidence type="ECO:0000313" key="9">
    <source>
        <dbReference type="EMBL" id="MBB5493201.1"/>
    </source>
</evidence>
<feature type="transmembrane region" description="Helical" evidence="8">
    <location>
        <begin position="184"/>
        <end position="203"/>
    </location>
</feature>
<name>A0A840WJP4_9ACTN</name>
<protein>
    <submittedName>
        <fullName evidence="9">Purine-cytosine permease-like protein</fullName>
    </submittedName>
</protein>
<feature type="transmembrane region" description="Helical" evidence="8">
    <location>
        <begin position="363"/>
        <end position="383"/>
    </location>
</feature>
<accession>A0A840WJP4</accession>
<dbReference type="GO" id="GO:0022857">
    <property type="term" value="F:transmembrane transporter activity"/>
    <property type="evidence" value="ECO:0007669"/>
    <property type="project" value="InterPro"/>
</dbReference>
<dbReference type="Pfam" id="PF02133">
    <property type="entry name" value="Transp_cyt_pur"/>
    <property type="match status" value="1"/>
</dbReference>
<feature type="transmembrane region" description="Helical" evidence="8">
    <location>
        <begin position="253"/>
        <end position="277"/>
    </location>
</feature>
<dbReference type="InterPro" id="IPR001248">
    <property type="entry name" value="Pur-cyt_permease"/>
</dbReference>
<dbReference type="InterPro" id="IPR026030">
    <property type="entry name" value="Pur-cyt_permease_Fcy2/21/22"/>
</dbReference>
<dbReference type="PANTHER" id="PTHR31806">
    <property type="entry name" value="PURINE-CYTOSINE PERMEASE FCY2-RELATED"/>
    <property type="match status" value="1"/>
</dbReference>
<keyword evidence="4 8" id="KW-0812">Transmembrane</keyword>
<feature type="transmembrane region" description="Helical" evidence="8">
    <location>
        <begin position="297"/>
        <end position="319"/>
    </location>
</feature>
<feature type="transmembrane region" description="Helical" evidence="8">
    <location>
        <begin position="339"/>
        <end position="357"/>
    </location>
</feature>
<organism evidence="9 10">
    <name type="scientific">Nocardiopsis metallicus</name>
    <dbReference type="NCBI Taxonomy" id="179819"/>
    <lineage>
        <taxon>Bacteria</taxon>
        <taxon>Bacillati</taxon>
        <taxon>Actinomycetota</taxon>
        <taxon>Actinomycetes</taxon>
        <taxon>Streptosporangiales</taxon>
        <taxon>Nocardiopsidaceae</taxon>
        <taxon>Nocardiopsis</taxon>
    </lineage>
</organism>
<evidence type="ECO:0000256" key="4">
    <source>
        <dbReference type="ARBA" id="ARBA00022692"/>
    </source>
</evidence>
<evidence type="ECO:0000256" key="7">
    <source>
        <dbReference type="PIRNR" id="PIRNR002744"/>
    </source>
</evidence>
<dbReference type="Gene3D" id="1.10.4160.10">
    <property type="entry name" value="Hydantoin permease"/>
    <property type="match status" value="1"/>
</dbReference>
<gene>
    <name evidence="9" type="ORF">HNR07_004338</name>
</gene>
<evidence type="ECO:0000256" key="3">
    <source>
        <dbReference type="ARBA" id="ARBA00022448"/>
    </source>
</evidence>
<feature type="transmembrane region" description="Helical" evidence="8">
    <location>
        <begin position="416"/>
        <end position="436"/>
    </location>
</feature>
<comment type="similarity">
    <text evidence="2 7">Belongs to the purine-cytosine permease (2.A.39) family.</text>
</comment>
<feature type="transmembrane region" description="Helical" evidence="8">
    <location>
        <begin position="152"/>
        <end position="172"/>
    </location>
</feature>
<evidence type="ECO:0000313" key="10">
    <source>
        <dbReference type="Proteomes" id="UP000579647"/>
    </source>
</evidence>
<feature type="transmembrane region" description="Helical" evidence="8">
    <location>
        <begin position="442"/>
        <end position="462"/>
    </location>
</feature>
<feature type="transmembrane region" description="Helical" evidence="8">
    <location>
        <begin position="73"/>
        <end position="97"/>
    </location>
</feature>
<feature type="transmembrane region" description="Helical" evidence="8">
    <location>
        <begin position="43"/>
        <end position="67"/>
    </location>
</feature>
<keyword evidence="5 8" id="KW-1133">Transmembrane helix</keyword>
<dbReference type="PANTHER" id="PTHR31806:SF1">
    <property type="entry name" value="PURINE-CYTOSINE PERMEASE FCY2-RELATED"/>
    <property type="match status" value="1"/>
</dbReference>
<dbReference type="RefSeq" id="WP_184366498.1">
    <property type="nucleotide sequence ID" value="NZ_BAAAKM010000007.1"/>
</dbReference>
<dbReference type="Proteomes" id="UP000579647">
    <property type="component" value="Unassembled WGS sequence"/>
</dbReference>
<keyword evidence="3 7" id="KW-0813">Transport</keyword>
<proteinExistence type="inferred from homology"/>
<evidence type="ECO:0000256" key="1">
    <source>
        <dbReference type="ARBA" id="ARBA00004141"/>
    </source>
</evidence>
<keyword evidence="6 7" id="KW-0472">Membrane</keyword>
<keyword evidence="10" id="KW-1185">Reference proteome</keyword>
<feature type="transmembrane region" description="Helical" evidence="8">
    <location>
        <begin position="215"/>
        <end position="241"/>
    </location>
</feature>
<evidence type="ECO:0000256" key="5">
    <source>
        <dbReference type="ARBA" id="ARBA00022989"/>
    </source>
</evidence>
<feature type="transmembrane region" description="Helical" evidence="8">
    <location>
        <begin position="118"/>
        <end position="146"/>
    </location>
</feature>
<evidence type="ECO:0000256" key="8">
    <source>
        <dbReference type="SAM" id="Phobius"/>
    </source>
</evidence>
<sequence length="484" mass="50200">MSDPHGIRPPTTGVATDEVFRVEAHGMDQIPDTDRHGGPRDLFWVWFGANLTFTFVINGALVIGLGLGFWEAVAIFAVGNLAFFLVGAASVTGARAGAPTLIVARASFGRWGNYPAAVLNWLVSVGYIILNTVVGVLALAVLGAAAGLGTGAPVLVAGLVVMIACTASVAVLGHATVQVMQRWLAVGLVVCTVALGVLVLPQADPSYGGTDGPRLWAWSVGLLVAVAGGPLSYIAICADFTRYLPRASRARGITLATGFGAMVPATVLGVIGIAAATRVEVVEATDPVAAVATLLPVWFQVPFLAVVVGGCVTNTIMTLYSSGLNLQVLGVPLNRARTVLIQVVLVTAGSAVALFVVDFTDALLAFLSVMVVVFTPWAGVFLCDTWLRRARFDVTGLYDREGGTYRYTRGFHRAGLTALVVGTALSALAADSVLWVGPLAAALGADLSLLGGPAAALVYYLLVRGRPAFAQAPDQPVTTTTEME</sequence>
<evidence type="ECO:0000256" key="6">
    <source>
        <dbReference type="ARBA" id="ARBA00023136"/>
    </source>
</evidence>
<comment type="subcellular location">
    <subcellularLocation>
        <location evidence="1">Membrane</location>
        <topology evidence="1">Multi-pass membrane protein</topology>
    </subcellularLocation>
</comment>
<dbReference type="GO" id="GO:0005886">
    <property type="term" value="C:plasma membrane"/>
    <property type="evidence" value="ECO:0007669"/>
    <property type="project" value="TreeGrafter"/>
</dbReference>
<comment type="caution">
    <text evidence="9">The sequence shown here is derived from an EMBL/GenBank/DDBJ whole genome shotgun (WGS) entry which is preliminary data.</text>
</comment>
<evidence type="ECO:0000256" key="2">
    <source>
        <dbReference type="ARBA" id="ARBA00008974"/>
    </source>
</evidence>
<reference evidence="9 10" key="1">
    <citation type="submission" date="2020-08" db="EMBL/GenBank/DDBJ databases">
        <title>Sequencing the genomes of 1000 actinobacteria strains.</title>
        <authorList>
            <person name="Klenk H.-P."/>
        </authorList>
    </citation>
    <scope>NUCLEOTIDE SEQUENCE [LARGE SCALE GENOMIC DNA]</scope>
    <source>
        <strain evidence="9 10">DSM 44598</strain>
    </source>
</reference>
<dbReference type="EMBL" id="JACHDO010000001">
    <property type="protein sequence ID" value="MBB5493201.1"/>
    <property type="molecule type" value="Genomic_DNA"/>
</dbReference>
<dbReference type="AlphaFoldDB" id="A0A840WJP4"/>